<protein>
    <submittedName>
        <fullName evidence="1">Metabolite traffic protein EboE</fullName>
    </submittedName>
</protein>
<comment type="caution">
    <text evidence="1">The sequence shown here is derived from an EMBL/GenBank/DDBJ whole genome shotgun (WGS) entry which is preliminary data.</text>
</comment>
<dbReference type="SUPFAM" id="SSF51658">
    <property type="entry name" value="Xylose isomerase-like"/>
    <property type="match status" value="1"/>
</dbReference>
<dbReference type="NCBIfam" id="NF035939">
    <property type="entry name" value="TIM_EboE"/>
    <property type="match status" value="1"/>
</dbReference>
<dbReference type="EMBL" id="JBHUON010000018">
    <property type="protein sequence ID" value="MFD2865868.1"/>
    <property type="molecule type" value="Genomic_DNA"/>
</dbReference>
<proteinExistence type="predicted"/>
<dbReference type="Proteomes" id="UP001597601">
    <property type="component" value="Unassembled WGS sequence"/>
</dbReference>
<reference evidence="2" key="1">
    <citation type="journal article" date="2019" name="Int. J. Syst. Evol. Microbiol.">
        <title>The Global Catalogue of Microorganisms (GCM) 10K type strain sequencing project: providing services to taxonomists for standard genome sequencing and annotation.</title>
        <authorList>
            <consortium name="The Broad Institute Genomics Platform"/>
            <consortium name="The Broad Institute Genome Sequencing Center for Infectious Disease"/>
            <person name="Wu L."/>
            <person name="Ma J."/>
        </authorList>
    </citation>
    <scope>NUCLEOTIDE SEQUENCE [LARGE SCALE GENOMIC DNA]</scope>
    <source>
        <strain evidence="2">KCTC 52232</strain>
    </source>
</reference>
<keyword evidence="2" id="KW-1185">Reference proteome</keyword>
<accession>A0ABW5XRI9</accession>
<organism evidence="1 2">
    <name type="scientific">Mucilaginibacter antarcticus</name>
    <dbReference type="NCBI Taxonomy" id="1855725"/>
    <lineage>
        <taxon>Bacteria</taxon>
        <taxon>Pseudomonadati</taxon>
        <taxon>Bacteroidota</taxon>
        <taxon>Sphingobacteriia</taxon>
        <taxon>Sphingobacteriales</taxon>
        <taxon>Sphingobacteriaceae</taxon>
        <taxon>Mucilaginibacter</taxon>
    </lineage>
</organism>
<sequence>MQLSNGHLTYCTNIHPGEDWPSHFLALQQNFPGIKAQVSPSQAMGIGLRLSNVAAVELEQGDNIAQLKQWLTDHDAYVFTMNGFPYGEFHNTVVKDQVHAPDWTTDLRVNYTLRMFRTLAQLLPVGMDGGISTSPLSYRHWFTTESDLLKAANTATDNIAKVAEELIKIYRETGVVLHLDIEPEPDGILETGNEFIQWYEEFLLPRALTRVSRTFDLRASEAEQLIKQHITLCYDVCHFAIGYEPHQRVIDELEAKGIKVGKIQISAALKADLPEGAGTRQSIKESFERFDEPTYLHQVVAKITGGNVIRYADLPEALADIENPLVKQWRAHFHVPIFTEDYGPVQSTQSDIVEVLKIQKNKPFTNHMEAETYTWTVLPDEKKLPIGDSIARELNWVKEQL</sequence>
<evidence type="ECO:0000313" key="2">
    <source>
        <dbReference type="Proteomes" id="UP001597601"/>
    </source>
</evidence>
<dbReference type="InterPro" id="IPR036237">
    <property type="entry name" value="Xyl_isomerase-like_sf"/>
</dbReference>
<dbReference type="Gene3D" id="3.20.20.150">
    <property type="entry name" value="Divalent-metal-dependent TIM barrel enzymes"/>
    <property type="match status" value="1"/>
</dbReference>
<gene>
    <name evidence="1" type="primary">eboE</name>
    <name evidence="1" type="ORF">ACFSYC_14300</name>
</gene>
<dbReference type="RefSeq" id="WP_377128990.1">
    <property type="nucleotide sequence ID" value="NZ_JBHUON010000018.1"/>
</dbReference>
<name>A0ABW5XRI9_9SPHI</name>
<evidence type="ECO:0000313" key="1">
    <source>
        <dbReference type="EMBL" id="MFD2865868.1"/>
    </source>
</evidence>